<sequence>MFGPAFLISLVTVSGCRPILIIVLICFAMALNSFCYSGYNVTHVDMSPEFASTLFGISSTVAYACGIFAPTLVGLLTSDGETIPEWNRVFFSIAVIYVICGVFFNVFGSAEKQPWGPDDDDAKLEMSFLIPSKSETK</sequence>
<proteinExistence type="predicted"/>
<dbReference type="AlphaFoldDB" id="A0AAV4XT44"/>
<name>A0AAV4XT44_CAEEX</name>
<accession>A0AAV4XT44</accession>
<evidence type="ECO:0000256" key="2">
    <source>
        <dbReference type="ARBA" id="ARBA00022692"/>
    </source>
</evidence>
<evidence type="ECO:0000256" key="1">
    <source>
        <dbReference type="ARBA" id="ARBA00004141"/>
    </source>
</evidence>
<dbReference type="GO" id="GO:0006820">
    <property type="term" value="P:monoatomic anion transport"/>
    <property type="evidence" value="ECO:0007669"/>
    <property type="project" value="TreeGrafter"/>
</dbReference>
<dbReference type="GO" id="GO:0016020">
    <property type="term" value="C:membrane"/>
    <property type="evidence" value="ECO:0007669"/>
    <property type="project" value="UniProtKB-SubCell"/>
</dbReference>
<feature type="transmembrane region" description="Helical" evidence="5">
    <location>
        <begin position="50"/>
        <end position="77"/>
    </location>
</feature>
<dbReference type="SUPFAM" id="SSF103473">
    <property type="entry name" value="MFS general substrate transporter"/>
    <property type="match status" value="1"/>
</dbReference>
<protein>
    <submittedName>
        <fullName evidence="6">Inorganic phosphate cotransporter</fullName>
    </submittedName>
</protein>
<keyword evidence="4 5" id="KW-0472">Membrane</keyword>
<dbReference type="Proteomes" id="UP001054945">
    <property type="component" value="Unassembled WGS sequence"/>
</dbReference>
<evidence type="ECO:0000256" key="3">
    <source>
        <dbReference type="ARBA" id="ARBA00022989"/>
    </source>
</evidence>
<dbReference type="GO" id="GO:0022857">
    <property type="term" value="F:transmembrane transporter activity"/>
    <property type="evidence" value="ECO:0007669"/>
    <property type="project" value="TreeGrafter"/>
</dbReference>
<organism evidence="6 7">
    <name type="scientific">Caerostris extrusa</name>
    <name type="common">Bark spider</name>
    <name type="synonym">Caerostris bankana</name>
    <dbReference type="NCBI Taxonomy" id="172846"/>
    <lineage>
        <taxon>Eukaryota</taxon>
        <taxon>Metazoa</taxon>
        <taxon>Ecdysozoa</taxon>
        <taxon>Arthropoda</taxon>
        <taxon>Chelicerata</taxon>
        <taxon>Arachnida</taxon>
        <taxon>Araneae</taxon>
        <taxon>Araneomorphae</taxon>
        <taxon>Entelegynae</taxon>
        <taxon>Araneoidea</taxon>
        <taxon>Araneidae</taxon>
        <taxon>Caerostris</taxon>
    </lineage>
</organism>
<evidence type="ECO:0000313" key="6">
    <source>
        <dbReference type="EMBL" id="GIY97768.1"/>
    </source>
</evidence>
<dbReference type="Gene3D" id="1.20.1250.20">
    <property type="entry name" value="MFS general substrate transporter like domains"/>
    <property type="match status" value="1"/>
</dbReference>
<evidence type="ECO:0000313" key="7">
    <source>
        <dbReference type="Proteomes" id="UP001054945"/>
    </source>
</evidence>
<comment type="subcellular location">
    <subcellularLocation>
        <location evidence="1">Membrane</location>
        <topology evidence="1">Multi-pass membrane protein</topology>
    </subcellularLocation>
</comment>
<reference evidence="6 7" key="1">
    <citation type="submission" date="2021-06" db="EMBL/GenBank/DDBJ databases">
        <title>Caerostris extrusa draft genome.</title>
        <authorList>
            <person name="Kono N."/>
            <person name="Arakawa K."/>
        </authorList>
    </citation>
    <scope>NUCLEOTIDE SEQUENCE [LARGE SCALE GENOMIC DNA]</scope>
</reference>
<comment type="caution">
    <text evidence="6">The sequence shown here is derived from an EMBL/GenBank/DDBJ whole genome shotgun (WGS) entry which is preliminary data.</text>
</comment>
<feature type="transmembrane region" description="Helical" evidence="5">
    <location>
        <begin position="7"/>
        <end position="30"/>
    </location>
</feature>
<dbReference type="PANTHER" id="PTHR11662">
    <property type="entry name" value="SOLUTE CARRIER FAMILY 17"/>
    <property type="match status" value="1"/>
</dbReference>
<dbReference type="InterPro" id="IPR050382">
    <property type="entry name" value="MFS_Na/Anion_cotransporter"/>
</dbReference>
<evidence type="ECO:0000256" key="5">
    <source>
        <dbReference type="SAM" id="Phobius"/>
    </source>
</evidence>
<dbReference type="PANTHER" id="PTHR11662:SF399">
    <property type="entry name" value="FI19708P1-RELATED"/>
    <property type="match status" value="1"/>
</dbReference>
<keyword evidence="3 5" id="KW-1133">Transmembrane helix</keyword>
<gene>
    <name evidence="6" type="primary">Picot</name>
    <name evidence="6" type="ORF">CEXT_738751</name>
</gene>
<dbReference type="EMBL" id="BPLR01018212">
    <property type="protein sequence ID" value="GIY97768.1"/>
    <property type="molecule type" value="Genomic_DNA"/>
</dbReference>
<dbReference type="InterPro" id="IPR036259">
    <property type="entry name" value="MFS_trans_sf"/>
</dbReference>
<feature type="transmembrane region" description="Helical" evidence="5">
    <location>
        <begin position="89"/>
        <end position="107"/>
    </location>
</feature>
<keyword evidence="7" id="KW-1185">Reference proteome</keyword>
<keyword evidence="2 5" id="KW-0812">Transmembrane</keyword>
<evidence type="ECO:0000256" key="4">
    <source>
        <dbReference type="ARBA" id="ARBA00023136"/>
    </source>
</evidence>